<accession>A0A2G9G8F7</accession>
<organism evidence="1 2">
    <name type="scientific">Handroanthus impetiginosus</name>
    <dbReference type="NCBI Taxonomy" id="429701"/>
    <lineage>
        <taxon>Eukaryota</taxon>
        <taxon>Viridiplantae</taxon>
        <taxon>Streptophyta</taxon>
        <taxon>Embryophyta</taxon>
        <taxon>Tracheophyta</taxon>
        <taxon>Spermatophyta</taxon>
        <taxon>Magnoliopsida</taxon>
        <taxon>eudicotyledons</taxon>
        <taxon>Gunneridae</taxon>
        <taxon>Pentapetalae</taxon>
        <taxon>asterids</taxon>
        <taxon>lamiids</taxon>
        <taxon>Lamiales</taxon>
        <taxon>Bignoniaceae</taxon>
        <taxon>Crescentiina</taxon>
        <taxon>Tabebuia alliance</taxon>
        <taxon>Handroanthus</taxon>
    </lineage>
</organism>
<gene>
    <name evidence="1" type="ORF">CDL12_25916</name>
</gene>
<proteinExistence type="predicted"/>
<dbReference type="EMBL" id="NKXS01006355">
    <property type="protein sequence ID" value="PIN01577.1"/>
    <property type="molecule type" value="Genomic_DNA"/>
</dbReference>
<keyword evidence="2" id="KW-1185">Reference proteome</keyword>
<comment type="caution">
    <text evidence="1">The sequence shown here is derived from an EMBL/GenBank/DDBJ whole genome shotgun (WGS) entry which is preliminary data.</text>
</comment>
<protein>
    <submittedName>
        <fullName evidence="1">Uncharacterized protein</fullName>
    </submittedName>
</protein>
<dbReference type="Proteomes" id="UP000231279">
    <property type="component" value="Unassembled WGS sequence"/>
</dbReference>
<evidence type="ECO:0000313" key="1">
    <source>
        <dbReference type="EMBL" id="PIN01577.1"/>
    </source>
</evidence>
<dbReference type="AlphaFoldDB" id="A0A2G9G8F7"/>
<evidence type="ECO:0000313" key="2">
    <source>
        <dbReference type="Proteomes" id="UP000231279"/>
    </source>
</evidence>
<name>A0A2G9G8F7_9LAMI</name>
<reference evidence="2" key="1">
    <citation type="journal article" date="2018" name="Gigascience">
        <title>Genome assembly of the Pink Ipe (Handroanthus impetiginosus, Bignoniaceae), a highly valued, ecologically keystone Neotropical timber forest tree.</title>
        <authorList>
            <person name="Silva-Junior O.B."/>
            <person name="Grattapaglia D."/>
            <person name="Novaes E."/>
            <person name="Collevatti R.G."/>
        </authorList>
    </citation>
    <scope>NUCLEOTIDE SEQUENCE [LARGE SCALE GENOMIC DNA]</scope>
    <source>
        <strain evidence="2">cv. UFG-1</strain>
    </source>
</reference>
<sequence>MHQFICHQTNIYKSWSVQPHALNIAWLRPKTWYLNQDKLRVHCILSTIITLNRSTSAHI</sequence>